<reference evidence="4 5" key="1">
    <citation type="journal article" date="2023" name="Sci. Data">
        <title>Genome assembly of the Korean intertidal mud-creeper Batillaria attramentaria.</title>
        <authorList>
            <person name="Patra A.K."/>
            <person name="Ho P.T."/>
            <person name="Jun S."/>
            <person name="Lee S.J."/>
            <person name="Kim Y."/>
            <person name="Won Y.J."/>
        </authorList>
    </citation>
    <scope>NUCLEOTIDE SEQUENCE [LARGE SCALE GENOMIC DNA]</scope>
    <source>
        <strain evidence="4">Wonlab-2016</strain>
    </source>
</reference>
<dbReference type="PANTHER" id="PTHR24171">
    <property type="entry name" value="ANKYRIN REPEAT DOMAIN-CONTAINING PROTEIN 39-RELATED"/>
    <property type="match status" value="1"/>
</dbReference>
<dbReference type="Pfam" id="PF12796">
    <property type="entry name" value="Ank_2"/>
    <property type="match status" value="1"/>
</dbReference>
<evidence type="ECO:0000256" key="3">
    <source>
        <dbReference type="PROSITE-ProRule" id="PRU00023"/>
    </source>
</evidence>
<dbReference type="SUPFAM" id="SSF48403">
    <property type="entry name" value="Ankyrin repeat"/>
    <property type="match status" value="1"/>
</dbReference>
<proteinExistence type="predicted"/>
<evidence type="ECO:0008006" key="6">
    <source>
        <dbReference type="Google" id="ProtNLM"/>
    </source>
</evidence>
<sequence length="179" mass="19388">MAANHGHHDCGGHVLGSAVHQTLDEMEFERGLWSAALTGQTDDIENRIEKGDDVNATDKSGYTALHYAARSGHIQVCRLLLRHGANVNATTNTGHATPLQRAAYMGHQSVVQLLLQHKADPLAVDTDGMTALHKAVERGHEDTVKLLLTSSPALKDVQDVKGRIPADMTTNPHLKSLLR</sequence>
<accession>A0ABD0KD09</accession>
<dbReference type="InterPro" id="IPR036770">
    <property type="entry name" value="Ankyrin_rpt-contain_sf"/>
</dbReference>
<evidence type="ECO:0000313" key="4">
    <source>
        <dbReference type="EMBL" id="KAK7484865.1"/>
    </source>
</evidence>
<name>A0ABD0KD09_9CAEN</name>
<dbReference type="PRINTS" id="PR01415">
    <property type="entry name" value="ANKYRIN"/>
</dbReference>
<dbReference type="Pfam" id="PF00023">
    <property type="entry name" value="Ank"/>
    <property type="match status" value="1"/>
</dbReference>
<protein>
    <recommendedName>
        <fullName evidence="6">Ankyrin repeat domain-containing protein 39</fullName>
    </recommendedName>
</protein>
<keyword evidence="1" id="KW-0677">Repeat</keyword>
<feature type="repeat" description="ANK" evidence="3">
    <location>
        <begin position="60"/>
        <end position="92"/>
    </location>
</feature>
<gene>
    <name evidence="4" type="ORF">BaRGS_00023908</name>
</gene>
<evidence type="ECO:0000313" key="5">
    <source>
        <dbReference type="Proteomes" id="UP001519460"/>
    </source>
</evidence>
<keyword evidence="5" id="KW-1185">Reference proteome</keyword>
<dbReference type="Proteomes" id="UP001519460">
    <property type="component" value="Unassembled WGS sequence"/>
</dbReference>
<dbReference type="EMBL" id="JACVVK020000203">
    <property type="protein sequence ID" value="KAK7484865.1"/>
    <property type="molecule type" value="Genomic_DNA"/>
</dbReference>
<dbReference type="AlphaFoldDB" id="A0ABD0KD09"/>
<dbReference type="Gene3D" id="1.25.40.20">
    <property type="entry name" value="Ankyrin repeat-containing domain"/>
    <property type="match status" value="2"/>
</dbReference>
<dbReference type="InterPro" id="IPR002110">
    <property type="entry name" value="Ankyrin_rpt"/>
</dbReference>
<dbReference type="PANTHER" id="PTHR24171:SF9">
    <property type="entry name" value="ANKYRIN REPEAT DOMAIN-CONTAINING PROTEIN 39"/>
    <property type="match status" value="1"/>
</dbReference>
<keyword evidence="2 3" id="KW-0040">ANK repeat</keyword>
<organism evidence="4 5">
    <name type="scientific">Batillaria attramentaria</name>
    <dbReference type="NCBI Taxonomy" id="370345"/>
    <lineage>
        <taxon>Eukaryota</taxon>
        <taxon>Metazoa</taxon>
        <taxon>Spiralia</taxon>
        <taxon>Lophotrochozoa</taxon>
        <taxon>Mollusca</taxon>
        <taxon>Gastropoda</taxon>
        <taxon>Caenogastropoda</taxon>
        <taxon>Sorbeoconcha</taxon>
        <taxon>Cerithioidea</taxon>
        <taxon>Batillariidae</taxon>
        <taxon>Batillaria</taxon>
    </lineage>
</organism>
<dbReference type="PROSITE" id="PS50297">
    <property type="entry name" value="ANK_REP_REGION"/>
    <property type="match status" value="3"/>
</dbReference>
<dbReference type="SMART" id="SM00248">
    <property type="entry name" value="ANK"/>
    <property type="match status" value="3"/>
</dbReference>
<feature type="repeat" description="ANK" evidence="3">
    <location>
        <begin position="127"/>
        <end position="159"/>
    </location>
</feature>
<evidence type="ECO:0000256" key="2">
    <source>
        <dbReference type="ARBA" id="ARBA00023043"/>
    </source>
</evidence>
<comment type="caution">
    <text evidence="4">The sequence shown here is derived from an EMBL/GenBank/DDBJ whole genome shotgun (WGS) entry which is preliminary data.</text>
</comment>
<evidence type="ECO:0000256" key="1">
    <source>
        <dbReference type="ARBA" id="ARBA00022737"/>
    </source>
</evidence>
<feature type="repeat" description="ANK" evidence="3">
    <location>
        <begin position="94"/>
        <end position="126"/>
    </location>
</feature>
<dbReference type="PROSITE" id="PS50088">
    <property type="entry name" value="ANK_REPEAT"/>
    <property type="match status" value="3"/>
</dbReference>